<name>A0ABY2QN79_9SPHN</name>
<dbReference type="Gene3D" id="3.40.50.2000">
    <property type="entry name" value="Glycogen Phosphorylase B"/>
    <property type="match status" value="2"/>
</dbReference>
<dbReference type="InterPro" id="IPR028098">
    <property type="entry name" value="Glyco_trans_4-like_N"/>
</dbReference>
<reference evidence="3 4" key="1">
    <citation type="submission" date="2019-04" db="EMBL/GenBank/DDBJ databases">
        <title>Microbes associate with the intestines of laboratory mice.</title>
        <authorList>
            <person name="Navarre W."/>
            <person name="Wong E."/>
            <person name="Huang K.C."/>
            <person name="Tropini C."/>
            <person name="Ng K."/>
            <person name="Yu B."/>
        </authorList>
    </citation>
    <scope>NUCLEOTIDE SEQUENCE [LARGE SCALE GENOMIC DNA]</scope>
    <source>
        <strain evidence="3 4">NM83_B4-11</strain>
    </source>
</reference>
<protein>
    <submittedName>
        <fullName evidence="3">Glycosyltransferase family 4 protein</fullName>
    </submittedName>
</protein>
<evidence type="ECO:0000313" key="4">
    <source>
        <dbReference type="Proteomes" id="UP000308038"/>
    </source>
</evidence>
<accession>A0ABY2QN79</accession>
<organism evidence="3 4">
    <name type="scientific">Sphingomonas olei</name>
    <dbReference type="NCBI Taxonomy" id="1886787"/>
    <lineage>
        <taxon>Bacteria</taxon>
        <taxon>Pseudomonadati</taxon>
        <taxon>Pseudomonadota</taxon>
        <taxon>Alphaproteobacteria</taxon>
        <taxon>Sphingomonadales</taxon>
        <taxon>Sphingomonadaceae</taxon>
        <taxon>Sphingomonas</taxon>
    </lineage>
</organism>
<dbReference type="Pfam" id="PF13439">
    <property type="entry name" value="Glyco_transf_4"/>
    <property type="match status" value="1"/>
</dbReference>
<dbReference type="EMBL" id="SSTI01000001">
    <property type="protein sequence ID" value="THG42319.1"/>
    <property type="molecule type" value="Genomic_DNA"/>
</dbReference>
<dbReference type="Pfam" id="PF13692">
    <property type="entry name" value="Glyco_trans_1_4"/>
    <property type="match status" value="1"/>
</dbReference>
<evidence type="ECO:0000259" key="2">
    <source>
        <dbReference type="Pfam" id="PF13439"/>
    </source>
</evidence>
<dbReference type="PANTHER" id="PTHR46401">
    <property type="entry name" value="GLYCOSYLTRANSFERASE WBBK-RELATED"/>
    <property type="match status" value="1"/>
</dbReference>
<dbReference type="PANTHER" id="PTHR46401:SF2">
    <property type="entry name" value="GLYCOSYLTRANSFERASE WBBK-RELATED"/>
    <property type="match status" value="1"/>
</dbReference>
<evidence type="ECO:0000256" key="1">
    <source>
        <dbReference type="ARBA" id="ARBA00022679"/>
    </source>
</evidence>
<comment type="caution">
    <text evidence="3">The sequence shown here is derived from an EMBL/GenBank/DDBJ whole genome shotgun (WGS) entry which is preliminary data.</text>
</comment>
<dbReference type="CDD" id="cd03801">
    <property type="entry name" value="GT4_PimA-like"/>
    <property type="match status" value="1"/>
</dbReference>
<sequence length="369" mass="38238">MTVDAVGGVWRYAVDLAGALGDTGIETVLAVLGPAPSETQRAEVAALRRVTLVETGEPLDWLTDDAVAVRHAAATIAALAIRHRVDLLHVNQPALIPGLTGDLPVVAVAHGCVSTWWEAARPGTPLDPAFAWHRALVADGLRRADCVVAPSESYAHTIARHYGLTAAPIAVHNGRTPPLVAPVATRHIAFTAGRLWDEVKRTPLLDAAAGRLAAPLYAAGPTRAPHGASVPVEHLHLLGELTPDGIGAMLAAQPVFVSAASFEPFGLAVLEAAQAGCPLILSDIDTFRELWDGAAHFVAGDDPAAWADAIAEVMGDDAERARLADAALARGAHFTVGATAKAMRALYTDARRAAATAGNPAGTSERVAA</sequence>
<gene>
    <name evidence="3" type="ORF">E5988_01980</name>
</gene>
<evidence type="ECO:0000313" key="3">
    <source>
        <dbReference type="EMBL" id="THG42319.1"/>
    </source>
</evidence>
<proteinExistence type="predicted"/>
<feature type="domain" description="Glycosyltransferase subfamily 4-like N-terminal" evidence="2">
    <location>
        <begin position="6"/>
        <end position="171"/>
    </location>
</feature>
<dbReference type="SUPFAM" id="SSF53756">
    <property type="entry name" value="UDP-Glycosyltransferase/glycogen phosphorylase"/>
    <property type="match status" value="1"/>
</dbReference>
<keyword evidence="1" id="KW-0808">Transferase</keyword>
<dbReference type="Proteomes" id="UP000308038">
    <property type="component" value="Unassembled WGS sequence"/>
</dbReference>
<keyword evidence="4" id="KW-1185">Reference proteome</keyword>